<dbReference type="SUPFAM" id="SSF56235">
    <property type="entry name" value="N-terminal nucleophile aminohydrolases (Ntn hydrolases)"/>
    <property type="match status" value="1"/>
</dbReference>
<proteinExistence type="inferred from homology"/>
<dbReference type="EMBL" id="CP063849">
    <property type="protein sequence ID" value="QOY85666.1"/>
    <property type="molecule type" value="Genomic_DNA"/>
</dbReference>
<sequence length="592" mass="63035">MRNSRVFAALALVSALTIPAPAREPVRTRKAMVVSQEPNATDAGVAVLKAGGNAVDAAITVAMTLAVTHPRAGNLGGGGFMLIRLANGTSTFIDFRERAPLSATRTMYLGKDGKRTKDSQVGWRAAGVPGTVSGLEYAHKKYGTKPWATLLKPAIDFATQGVTLTYAEARNLCGNRDVMEPFAESKRIFLKGGACFEPGEKLVQPELAQVIGRIAKSGARDFYEGETARIFAEESKKAGGEITLEDLKAYKTHERKPLTGEYKGYQIITAPPPSSGGIAMFQMLGMLQGTGYEKAGAGSASATHYMAEAMRRAYADRARYVGDPDFVKIPVSGLVNRTYTKKLWANVEPAAATPSSAIQAGDPAPYEASETTHFNVIDEKGNAVALTYTINGLYGNGVTVPRLGFLLNNEMDDFTTKPGEANMFGTVEGEANAIQPRKAPLSSMTPTIVTKDNQPFLLLGAPGGSRIITAVTQVLLYVIDFGMDVQQAIDQPRFHHQWLPDTLYLEPGFSPDTRSALEKMGYKVASTSGVASVEAIMVERPRAAAASRGGVVADGATAASSRQGGNTDTWMSRITWLAGAQNGRSSGKAAGY</sequence>
<dbReference type="Pfam" id="PF01019">
    <property type="entry name" value="G_glu_transpept"/>
    <property type="match status" value="1"/>
</dbReference>
<feature type="signal peptide" evidence="12">
    <location>
        <begin position="1"/>
        <end position="22"/>
    </location>
</feature>
<evidence type="ECO:0000313" key="14">
    <source>
        <dbReference type="Proteomes" id="UP000593892"/>
    </source>
</evidence>
<evidence type="ECO:0000256" key="7">
    <source>
        <dbReference type="ARBA" id="ARBA00023315"/>
    </source>
</evidence>
<gene>
    <name evidence="13" type="primary">ggt</name>
    <name evidence="13" type="ORF">IRI77_22925</name>
</gene>
<dbReference type="GO" id="GO:0006751">
    <property type="term" value="P:glutathione catabolic process"/>
    <property type="evidence" value="ECO:0007669"/>
    <property type="project" value="UniProtKB-UniRule"/>
</dbReference>
<dbReference type="InterPro" id="IPR051792">
    <property type="entry name" value="GGT_bact"/>
</dbReference>
<dbReference type="RefSeq" id="WP_194447336.1">
    <property type="nucleotide sequence ID" value="NZ_CP063849.1"/>
</dbReference>
<organism evidence="13 14">
    <name type="scientific">Paludibaculum fermentans</name>
    <dbReference type="NCBI Taxonomy" id="1473598"/>
    <lineage>
        <taxon>Bacteria</taxon>
        <taxon>Pseudomonadati</taxon>
        <taxon>Acidobacteriota</taxon>
        <taxon>Terriglobia</taxon>
        <taxon>Bryobacterales</taxon>
        <taxon>Bryobacteraceae</taxon>
        <taxon>Paludibaculum</taxon>
    </lineage>
</organism>
<keyword evidence="6 11" id="KW-0865">Zymogen</keyword>
<evidence type="ECO:0000256" key="4">
    <source>
        <dbReference type="ARBA" id="ARBA00022679"/>
    </source>
</evidence>
<name>A0A7S7NL69_PALFE</name>
<dbReference type="Gene3D" id="1.10.246.130">
    <property type="match status" value="1"/>
</dbReference>
<evidence type="ECO:0000256" key="3">
    <source>
        <dbReference type="ARBA" id="ARBA00009381"/>
    </source>
</evidence>
<dbReference type="EC" id="2.3.2.2" evidence="11"/>
<evidence type="ECO:0000256" key="8">
    <source>
        <dbReference type="ARBA" id="ARBA00047417"/>
    </source>
</evidence>
<comment type="similarity">
    <text evidence="3 11">Belongs to the gamma-glutamyltransferase family.</text>
</comment>
<evidence type="ECO:0000256" key="12">
    <source>
        <dbReference type="SAM" id="SignalP"/>
    </source>
</evidence>
<comment type="catalytic activity">
    <reaction evidence="1 11">
        <text>an S-substituted glutathione + H2O = an S-substituted L-cysteinylglycine + L-glutamate</text>
        <dbReference type="Rhea" id="RHEA:59468"/>
        <dbReference type="ChEBI" id="CHEBI:15377"/>
        <dbReference type="ChEBI" id="CHEBI:29985"/>
        <dbReference type="ChEBI" id="CHEBI:90779"/>
        <dbReference type="ChEBI" id="CHEBI:143103"/>
        <dbReference type="EC" id="3.4.19.13"/>
    </reaction>
</comment>
<comment type="subunit">
    <text evidence="11">This enzyme consists of two polypeptide chains, which are synthesized in precursor form from a single polypeptide.</text>
</comment>
<evidence type="ECO:0000256" key="5">
    <source>
        <dbReference type="ARBA" id="ARBA00022801"/>
    </source>
</evidence>
<dbReference type="InterPro" id="IPR029055">
    <property type="entry name" value="Ntn_hydrolases_N"/>
</dbReference>
<feature type="binding site" evidence="10">
    <location>
        <begin position="389"/>
        <end position="391"/>
    </location>
    <ligand>
        <name>L-glutamate</name>
        <dbReference type="ChEBI" id="CHEBI:29985"/>
    </ligand>
</feature>
<feature type="binding site" evidence="10">
    <location>
        <position position="413"/>
    </location>
    <ligand>
        <name>L-glutamate</name>
        <dbReference type="ChEBI" id="CHEBI:29985"/>
    </ligand>
</feature>
<keyword evidence="14" id="KW-1185">Reference proteome</keyword>
<reference evidence="13 14" key="1">
    <citation type="submission" date="2020-10" db="EMBL/GenBank/DDBJ databases">
        <title>Complete genome sequence of Paludibaculum fermentans P105T, a facultatively anaerobic acidobacterium capable of dissimilatory Fe(III) reduction.</title>
        <authorList>
            <person name="Dedysh S.N."/>
            <person name="Beletsky A.V."/>
            <person name="Kulichevskaya I.S."/>
            <person name="Mardanov A.V."/>
            <person name="Ravin N.V."/>
        </authorList>
    </citation>
    <scope>NUCLEOTIDE SEQUENCE [LARGE SCALE GENOMIC DNA]</scope>
    <source>
        <strain evidence="13 14">P105</strain>
    </source>
</reference>
<feature type="binding site" evidence="10">
    <location>
        <position position="464"/>
    </location>
    <ligand>
        <name>L-glutamate</name>
        <dbReference type="ChEBI" id="CHEBI:29985"/>
    </ligand>
</feature>
<dbReference type="NCBIfam" id="TIGR00066">
    <property type="entry name" value="g_glut_trans"/>
    <property type="match status" value="1"/>
</dbReference>
<dbReference type="GO" id="GO:0006750">
    <property type="term" value="P:glutathione biosynthetic process"/>
    <property type="evidence" value="ECO:0007669"/>
    <property type="project" value="UniProtKB-KW"/>
</dbReference>
<dbReference type="InterPro" id="IPR000101">
    <property type="entry name" value="GGT_peptidase"/>
</dbReference>
<evidence type="ECO:0000256" key="11">
    <source>
        <dbReference type="RuleBase" id="RU368036"/>
    </source>
</evidence>
<protein>
    <recommendedName>
        <fullName evidence="11">Glutathione hydrolase proenzyme</fullName>
        <ecNumber evidence="11">2.3.2.2</ecNumber>
        <ecNumber evidence="11">3.4.19.13</ecNumber>
    </recommendedName>
    <component>
        <recommendedName>
            <fullName evidence="11">Glutathione hydrolase large chain</fullName>
        </recommendedName>
    </component>
    <component>
        <recommendedName>
            <fullName evidence="11">Glutathione hydrolase small chain</fullName>
        </recommendedName>
    </component>
</protein>
<feature type="active site" description="Nucleophile" evidence="9">
    <location>
        <position position="371"/>
    </location>
</feature>
<keyword evidence="12" id="KW-0732">Signal</keyword>
<keyword evidence="4 11" id="KW-0808">Transferase</keyword>
<keyword evidence="7 11" id="KW-0012">Acyltransferase</keyword>
<dbReference type="PANTHER" id="PTHR43199">
    <property type="entry name" value="GLUTATHIONE HYDROLASE"/>
    <property type="match status" value="1"/>
</dbReference>
<comment type="PTM">
    <text evidence="11">Cleaved by autocatalysis into a large and a small subunit.</text>
</comment>
<dbReference type="InterPro" id="IPR043138">
    <property type="entry name" value="GGT_lsub"/>
</dbReference>
<feature type="binding site" evidence="10">
    <location>
        <position position="96"/>
    </location>
    <ligand>
        <name>L-glutamate</name>
        <dbReference type="ChEBI" id="CHEBI:29985"/>
    </ligand>
</feature>
<comment type="catalytic activity">
    <reaction evidence="2 11">
        <text>glutathione + H2O = L-cysteinylglycine + L-glutamate</text>
        <dbReference type="Rhea" id="RHEA:28807"/>
        <dbReference type="ChEBI" id="CHEBI:15377"/>
        <dbReference type="ChEBI" id="CHEBI:29985"/>
        <dbReference type="ChEBI" id="CHEBI:57925"/>
        <dbReference type="ChEBI" id="CHEBI:61694"/>
        <dbReference type="EC" id="3.4.19.13"/>
    </reaction>
</comment>
<evidence type="ECO:0000256" key="9">
    <source>
        <dbReference type="PIRSR" id="PIRSR600101-1"/>
    </source>
</evidence>
<evidence type="ECO:0000256" key="10">
    <source>
        <dbReference type="PIRSR" id="PIRSR600101-2"/>
    </source>
</evidence>
<accession>A0A7S7NL69</accession>
<comment type="pathway">
    <text evidence="11">Sulfur metabolism; glutathione metabolism.</text>
</comment>
<dbReference type="EC" id="3.4.19.13" evidence="11"/>
<dbReference type="GO" id="GO:0036374">
    <property type="term" value="F:glutathione hydrolase activity"/>
    <property type="evidence" value="ECO:0007669"/>
    <property type="project" value="UniProtKB-UniRule"/>
</dbReference>
<dbReference type="PRINTS" id="PR01210">
    <property type="entry name" value="GGTRANSPTASE"/>
</dbReference>
<dbReference type="PANTHER" id="PTHR43199:SF1">
    <property type="entry name" value="GLUTATHIONE HYDROLASE PROENZYME"/>
    <property type="match status" value="1"/>
</dbReference>
<keyword evidence="5 11" id="KW-0378">Hydrolase</keyword>
<dbReference type="UniPathway" id="UPA00204"/>
<dbReference type="KEGG" id="pfer:IRI77_22925"/>
<feature type="chain" id="PRO_5032488199" description="Glutathione hydrolase proenzyme" evidence="12">
    <location>
        <begin position="23"/>
        <end position="592"/>
    </location>
</feature>
<evidence type="ECO:0000256" key="2">
    <source>
        <dbReference type="ARBA" id="ARBA00001089"/>
    </source>
</evidence>
<dbReference type="Gene3D" id="3.60.20.40">
    <property type="match status" value="1"/>
</dbReference>
<comment type="catalytic activity">
    <reaction evidence="8 11">
        <text>an N-terminal (5-L-glutamyl)-[peptide] + an alpha-amino acid = 5-L-glutamyl amino acid + an N-terminal L-alpha-aminoacyl-[peptide]</text>
        <dbReference type="Rhea" id="RHEA:23904"/>
        <dbReference type="Rhea" id="RHEA-COMP:9780"/>
        <dbReference type="Rhea" id="RHEA-COMP:9795"/>
        <dbReference type="ChEBI" id="CHEBI:77644"/>
        <dbReference type="ChEBI" id="CHEBI:78597"/>
        <dbReference type="ChEBI" id="CHEBI:78599"/>
        <dbReference type="ChEBI" id="CHEBI:78608"/>
        <dbReference type="EC" id="2.3.2.2"/>
    </reaction>
</comment>
<keyword evidence="11" id="KW-0317">Glutathione biosynthesis</keyword>
<evidence type="ECO:0000256" key="1">
    <source>
        <dbReference type="ARBA" id="ARBA00001049"/>
    </source>
</evidence>
<feature type="binding site" evidence="10">
    <location>
        <begin position="442"/>
        <end position="443"/>
    </location>
    <ligand>
        <name>L-glutamate</name>
        <dbReference type="ChEBI" id="CHEBI:29985"/>
    </ligand>
</feature>
<dbReference type="GO" id="GO:0103068">
    <property type="term" value="F:leukotriene C4 gamma-glutamyl transferase activity"/>
    <property type="evidence" value="ECO:0007669"/>
    <property type="project" value="UniProtKB-EC"/>
</dbReference>
<evidence type="ECO:0000313" key="13">
    <source>
        <dbReference type="EMBL" id="QOY85666.1"/>
    </source>
</evidence>
<dbReference type="Proteomes" id="UP000593892">
    <property type="component" value="Chromosome"/>
</dbReference>
<dbReference type="AlphaFoldDB" id="A0A7S7NL69"/>
<dbReference type="InterPro" id="IPR043137">
    <property type="entry name" value="GGT_ssub_C"/>
</dbReference>
<evidence type="ECO:0000256" key="6">
    <source>
        <dbReference type="ARBA" id="ARBA00023145"/>
    </source>
</evidence>